<dbReference type="InterPro" id="IPR001471">
    <property type="entry name" value="AP2/ERF_dom"/>
</dbReference>
<keyword evidence="8" id="KW-1185">Reference proteome</keyword>
<feature type="compositionally biased region" description="Low complexity" evidence="6">
    <location>
        <begin position="12"/>
        <end position="26"/>
    </location>
</feature>
<organism evidence="8 9">
    <name type="scientific">Ananas comosus</name>
    <name type="common">Pineapple</name>
    <name type="synonym">Ananas ananas</name>
    <dbReference type="NCBI Taxonomy" id="4615"/>
    <lineage>
        <taxon>Eukaryota</taxon>
        <taxon>Viridiplantae</taxon>
        <taxon>Streptophyta</taxon>
        <taxon>Embryophyta</taxon>
        <taxon>Tracheophyta</taxon>
        <taxon>Spermatophyta</taxon>
        <taxon>Magnoliopsida</taxon>
        <taxon>Liliopsida</taxon>
        <taxon>Poales</taxon>
        <taxon>Bromeliaceae</taxon>
        <taxon>Bromelioideae</taxon>
        <taxon>Ananas</taxon>
    </lineage>
</organism>
<feature type="region of interest" description="Disordered" evidence="6">
    <location>
        <begin position="1"/>
        <end position="26"/>
    </location>
</feature>
<feature type="domain" description="AP2/ERF" evidence="7">
    <location>
        <begin position="121"/>
        <end position="178"/>
    </location>
</feature>
<evidence type="ECO:0000313" key="8">
    <source>
        <dbReference type="Proteomes" id="UP000515123"/>
    </source>
</evidence>
<dbReference type="CDD" id="cd00018">
    <property type="entry name" value="AP2"/>
    <property type="match status" value="1"/>
</dbReference>
<keyword evidence="5" id="KW-0539">Nucleus</keyword>
<evidence type="ECO:0000256" key="2">
    <source>
        <dbReference type="ARBA" id="ARBA00023015"/>
    </source>
</evidence>
<dbReference type="FunFam" id="3.30.730.10:FF:000001">
    <property type="entry name" value="Ethylene-responsive transcription factor 2"/>
    <property type="match status" value="1"/>
</dbReference>
<keyword evidence="3" id="KW-0238">DNA-binding</keyword>
<dbReference type="InterPro" id="IPR016177">
    <property type="entry name" value="DNA-bd_dom_sf"/>
</dbReference>
<dbReference type="Proteomes" id="UP000515123">
    <property type="component" value="Linkage group 2"/>
</dbReference>
<gene>
    <name evidence="9" type="primary">LOC109704615</name>
</gene>
<dbReference type="SUPFAM" id="SSF54171">
    <property type="entry name" value="DNA-binding domain"/>
    <property type="match status" value="1"/>
</dbReference>
<dbReference type="GeneID" id="109704615"/>
<dbReference type="PANTHER" id="PTHR31190:SF475">
    <property type="entry name" value="AP2_ERF DOMAIN-CONTAINING PROTEIN"/>
    <property type="match status" value="1"/>
</dbReference>
<evidence type="ECO:0000256" key="5">
    <source>
        <dbReference type="ARBA" id="ARBA00023242"/>
    </source>
</evidence>
<evidence type="ECO:0000256" key="6">
    <source>
        <dbReference type="SAM" id="MobiDB-lite"/>
    </source>
</evidence>
<protein>
    <submittedName>
        <fullName evidence="9">Ethylene-responsive transcription factor ERF109-like</fullName>
    </submittedName>
</protein>
<dbReference type="OrthoDB" id="49610at2759"/>
<sequence length="253" mass="28054">MVPKRERYGHFSSSNSSSSNTSTTANNNISQFHSRLSRDEEHAIIVSALVHVISGYATAPPDLPLLARPNACRLCRIDGCLGCGFFSFSTGKEETAATAAAAAAAPRVDEAQRGRKKKKNKYRGVRQRPWGKWAAEIRDPRRAVRKWLGTFDTAEEAALAYDRAAIEFRGPRAKLNFPFPEQPHQGTDHDLGSPPTPSNYPTMQKQESSNNNEDDDNNNNATSRGEGAETVDIWDGLQDLMQLDDGEMWFPPF</sequence>
<dbReference type="GO" id="GO:0003700">
    <property type="term" value="F:DNA-binding transcription factor activity"/>
    <property type="evidence" value="ECO:0007669"/>
    <property type="project" value="InterPro"/>
</dbReference>
<dbReference type="GO" id="GO:0003677">
    <property type="term" value="F:DNA binding"/>
    <property type="evidence" value="ECO:0007669"/>
    <property type="project" value="UniProtKB-KW"/>
</dbReference>
<accession>A0A6P5EHD2</accession>
<evidence type="ECO:0000313" key="9">
    <source>
        <dbReference type="RefSeq" id="XP_020080968.1"/>
    </source>
</evidence>
<evidence type="ECO:0000256" key="4">
    <source>
        <dbReference type="ARBA" id="ARBA00023163"/>
    </source>
</evidence>
<dbReference type="PROSITE" id="PS51032">
    <property type="entry name" value="AP2_ERF"/>
    <property type="match status" value="1"/>
</dbReference>
<evidence type="ECO:0000256" key="1">
    <source>
        <dbReference type="ARBA" id="ARBA00004123"/>
    </source>
</evidence>
<proteinExistence type="predicted"/>
<name>A0A6P5EHD2_ANACO</name>
<dbReference type="GO" id="GO:0009873">
    <property type="term" value="P:ethylene-activated signaling pathway"/>
    <property type="evidence" value="ECO:0007669"/>
    <property type="project" value="InterPro"/>
</dbReference>
<reference evidence="8" key="1">
    <citation type="journal article" date="2015" name="Nat. Genet.">
        <title>The pineapple genome and the evolution of CAM photosynthesis.</title>
        <authorList>
            <person name="Ming R."/>
            <person name="VanBuren R."/>
            <person name="Wai C.M."/>
            <person name="Tang H."/>
            <person name="Schatz M.C."/>
            <person name="Bowers J.E."/>
            <person name="Lyons E."/>
            <person name="Wang M.L."/>
            <person name="Chen J."/>
            <person name="Biggers E."/>
            <person name="Zhang J."/>
            <person name="Huang L."/>
            <person name="Zhang L."/>
            <person name="Miao W."/>
            <person name="Zhang J."/>
            <person name="Ye Z."/>
            <person name="Miao C."/>
            <person name="Lin Z."/>
            <person name="Wang H."/>
            <person name="Zhou H."/>
            <person name="Yim W.C."/>
            <person name="Priest H.D."/>
            <person name="Zheng C."/>
            <person name="Woodhouse M."/>
            <person name="Edger P.P."/>
            <person name="Guyot R."/>
            <person name="Guo H.B."/>
            <person name="Guo H."/>
            <person name="Zheng G."/>
            <person name="Singh R."/>
            <person name="Sharma A."/>
            <person name="Min X."/>
            <person name="Zheng Y."/>
            <person name="Lee H."/>
            <person name="Gurtowski J."/>
            <person name="Sedlazeck F.J."/>
            <person name="Harkess A."/>
            <person name="McKain M.R."/>
            <person name="Liao Z."/>
            <person name="Fang J."/>
            <person name="Liu J."/>
            <person name="Zhang X."/>
            <person name="Zhang Q."/>
            <person name="Hu W."/>
            <person name="Qin Y."/>
            <person name="Wang K."/>
            <person name="Chen L.Y."/>
            <person name="Shirley N."/>
            <person name="Lin Y.R."/>
            <person name="Liu L.Y."/>
            <person name="Hernandez A.G."/>
            <person name="Wright C.L."/>
            <person name="Bulone V."/>
            <person name="Tuskan G.A."/>
            <person name="Heath K."/>
            <person name="Zee F."/>
            <person name="Moore P.H."/>
            <person name="Sunkar R."/>
            <person name="Leebens-Mack J.H."/>
            <person name="Mockler T."/>
            <person name="Bennetzen J.L."/>
            <person name="Freeling M."/>
            <person name="Sankoff D."/>
            <person name="Paterson A.H."/>
            <person name="Zhu X."/>
            <person name="Yang X."/>
            <person name="Smith J.A."/>
            <person name="Cushman J.C."/>
            <person name="Paull R.E."/>
            <person name="Yu Q."/>
        </authorList>
    </citation>
    <scope>NUCLEOTIDE SEQUENCE [LARGE SCALE GENOMIC DNA]</scope>
    <source>
        <strain evidence="8">cv. F153</strain>
    </source>
</reference>
<feature type="region of interest" description="Disordered" evidence="6">
    <location>
        <begin position="104"/>
        <end position="125"/>
    </location>
</feature>
<dbReference type="GO" id="GO:0005634">
    <property type="term" value="C:nucleus"/>
    <property type="evidence" value="ECO:0007669"/>
    <property type="project" value="UniProtKB-SubCell"/>
</dbReference>
<feature type="region of interest" description="Disordered" evidence="6">
    <location>
        <begin position="174"/>
        <end position="232"/>
    </location>
</feature>
<dbReference type="RefSeq" id="XP_020080968.1">
    <property type="nucleotide sequence ID" value="XM_020225379.1"/>
</dbReference>
<dbReference type="Gene3D" id="3.30.730.10">
    <property type="entry name" value="AP2/ERF domain"/>
    <property type="match status" value="1"/>
</dbReference>
<dbReference type="InterPro" id="IPR036955">
    <property type="entry name" value="AP2/ERF_dom_sf"/>
</dbReference>
<dbReference type="PRINTS" id="PR00367">
    <property type="entry name" value="ETHRSPELEMNT"/>
</dbReference>
<evidence type="ECO:0000259" key="7">
    <source>
        <dbReference type="PROSITE" id="PS51032"/>
    </source>
</evidence>
<evidence type="ECO:0000256" key="3">
    <source>
        <dbReference type="ARBA" id="ARBA00023125"/>
    </source>
</evidence>
<dbReference type="AlphaFoldDB" id="A0A6P5EHD2"/>
<keyword evidence="2" id="KW-0805">Transcription regulation</keyword>
<dbReference type="PANTHER" id="PTHR31190">
    <property type="entry name" value="DNA-BINDING DOMAIN"/>
    <property type="match status" value="1"/>
</dbReference>
<dbReference type="Pfam" id="PF00847">
    <property type="entry name" value="AP2"/>
    <property type="match status" value="1"/>
</dbReference>
<dbReference type="InterPro" id="IPR044808">
    <property type="entry name" value="ERF_plant"/>
</dbReference>
<feature type="compositionally biased region" description="Basic residues" evidence="6">
    <location>
        <begin position="114"/>
        <end position="125"/>
    </location>
</feature>
<reference evidence="9" key="2">
    <citation type="submission" date="2025-08" db="UniProtKB">
        <authorList>
            <consortium name="RefSeq"/>
        </authorList>
    </citation>
    <scope>IDENTIFICATION</scope>
    <source>
        <tissue evidence="9">Leaf</tissue>
    </source>
</reference>
<keyword evidence="4" id="KW-0804">Transcription</keyword>
<dbReference type="SMART" id="SM00380">
    <property type="entry name" value="AP2"/>
    <property type="match status" value="1"/>
</dbReference>
<comment type="subcellular location">
    <subcellularLocation>
        <location evidence="1">Nucleus</location>
    </subcellularLocation>
</comment>